<name>A0A198UQS0_MORCA</name>
<keyword evidence="8" id="KW-1185">Reference proteome</keyword>
<dbReference type="EMBL" id="LXHC01000006">
    <property type="protein sequence ID" value="OAU97602.1"/>
    <property type="molecule type" value="Genomic_DNA"/>
</dbReference>
<feature type="transmembrane region" description="Helical" evidence="5">
    <location>
        <begin position="178"/>
        <end position="199"/>
    </location>
</feature>
<organism evidence="7 8">
    <name type="scientific">Moraxella catarrhalis</name>
    <name type="common">Branhamella catarrhalis</name>
    <dbReference type="NCBI Taxonomy" id="480"/>
    <lineage>
        <taxon>Bacteria</taxon>
        <taxon>Pseudomonadati</taxon>
        <taxon>Pseudomonadota</taxon>
        <taxon>Gammaproteobacteria</taxon>
        <taxon>Moraxellales</taxon>
        <taxon>Moraxellaceae</taxon>
        <taxon>Moraxella</taxon>
    </lineage>
</organism>
<feature type="transmembrane region" description="Helical" evidence="5">
    <location>
        <begin position="33"/>
        <end position="56"/>
    </location>
</feature>
<evidence type="ECO:0000256" key="2">
    <source>
        <dbReference type="ARBA" id="ARBA00022692"/>
    </source>
</evidence>
<feature type="transmembrane region" description="Helical" evidence="5">
    <location>
        <begin position="239"/>
        <end position="261"/>
    </location>
</feature>
<accession>A0A198UQS0</accession>
<dbReference type="AlphaFoldDB" id="A0A198UQS0"/>
<dbReference type="GO" id="GO:0016020">
    <property type="term" value="C:membrane"/>
    <property type="evidence" value="ECO:0007669"/>
    <property type="project" value="UniProtKB-SubCell"/>
</dbReference>
<feature type="transmembrane region" description="Helical" evidence="5">
    <location>
        <begin position="211"/>
        <end position="233"/>
    </location>
</feature>
<keyword evidence="2 5" id="KW-0812">Transmembrane</keyword>
<dbReference type="RefSeq" id="WP_064610878.1">
    <property type="nucleotide sequence ID" value="NZ_LXHB01000061.1"/>
</dbReference>
<feature type="transmembrane region" description="Helical" evidence="5">
    <location>
        <begin position="117"/>
        <end position="134"/>
    </location>
</feature>
<sequence length="360" mass="39103">MLHRYTVFFVACALPLMFIGQVAPNMARELDFWLLWVAAMVLVGLPVLFAEFALSARSGDMPWQGMQKLTREADAGLVWRGFALLSVVISILIAANLSGQIAMRAYVHFDMVLQQSGIPIFGMAAGLMVIALILSLLKSRLLMVGVLLILLGSLLSLYDSAVSVPVMTEVGLLEWSRAVILALLCVGIGTGLYWFGGMSTAPSLMTAKKSLAGYILPVWLTQLIFGSIAILAGSALVGVASFVVTSLGMLLVAAFLLYYAYTQLSTRFGILMAVAMVLLLAIVFSVIPANILLIIIICLSLVAVLMLSIFSGFVMKISHLRKTLNMSSELRYNIWRIFVRIIVPIAIIVAIIGLVLEWIV</sequence>
<dbReference type="Proteomes" id="UP000078228">
    <property type="component" value="Unassembled WGS sequence"/>
</dbReference>
<comment type="caution">
    <text evidence="7">The sequence shown here is derived from an EMBL/GenBank/DDBJ whole genome shotgun (WGS) entry which is preliminary data.</text>
</comment>
<reference evidence="7 8" key="1">
    <citation type="journal article" date="2016" name="Genome Biol. Evol.">
        <title>Comparative Genomic Analyses of the Moraxella catarrhalis Serosensitive and Seroresistant Lineages Demonstrate Their Independent Evolution.</title>
        <authorList>
            <person name="Earl J.P."/>
            <person name="de Vries S.P."/>
            <person name="Ahmed A."/>
            <person name="Powell E."/>
            <person name="Schultz M.P."/>
            <person name="Hermans P.W."/>
            <person name="Hill D.J."/>
            <person name="Zhou Z."/>
            <person name="Constantinidou C.I."/>
            <person name="Hu F.Z."/>
            <person name="Bootsma H.J."/>
            <person name="Ehrlich G.D."/>
        </authorList>
    </citation>
    <scope>NUCLEOTIDE SEQUENCE [LARGE SCALE GENOMIC DNA]</scope>
    <source>
        <strain evidence="7 8">Z7542</strain>
    </source>
</reference>
<dbReference type="GO" id="GO:0055085">
    <property type="term" value="P:transmembrane transport"/>
    <property type="evidence" value="ECO:0007669"/>
    <property type="project" value="InterPro"/>
</dbReference>
<feature type="domain" description="ABC transmembrane type-1" evidence="6">
    <location>
        <begin position="231"/>
        <end position="360"/>
    </location>
</feature>
<evidence type="ECO:0000313" key="8">
    <source>
        <dbReference type="Proteomes" id="UP000078228"/>
    </source>
</evidence>
<dbReference type="PROSITE" id="PS50928">
    <property type="entry name" value="ABC_TM1"/>
    <property type="match status" value="1"/>
</dbReference>
<evidence type="ECO:0000256" key="5">
    <source>
        <dbReference type="SAM" id="Phobius"/>
    </source>
</evidence>
<evidence type="ECO:0000256" key="3">
    <source>
        <dbReference type="ARBA" id="ARBA00022989"/>
    </source>
</evidence>
<feature type="transmembrane region" description="Helical" evidence="5">
    <location>
        <begin position="7"/>
        <end position="27"/>
    </location>
</feature>
<evidence type="ECO:0000256" key="4">
    <source>
        <dbReference type="ARBA" id="ARBA00023136"/>
    </source>
</evidence>
<keyword evidence="4 5" id="KW-0472">Membrane</keyword>
<keyword evidence="3 5" id="KW-1133">Transmembrane helix</keyword>
<feature type="transmembrane region" description="Helical" evidence="5">
    <location>
        <begin position="337"/>
        <end position="359"/>
    </location>
</feature>
<feature type="transmembrane region" description="Helical" evidence="5">
    <location>
        <begin position="268"/>
        <end position="287"/>
    </location>
</feature>
<dbReference type="InterPro" id="IPR000515">
    <property type="entry name" value="MetI-like"/>
</dbReference>
<evidence type="ECO:0000313" key="7">
    <source>
        <dbReference type="EMBL" id="OAU97602.1"/>
    </source>
</evidence>
<gene>
    <name evidence="7" type="ORF">AO384_0638</name>
</gene>
<dbReference type="eggNOG" id="ENOG5032QW0">
    <property type="taxonomic scope" value="Bacteria"/>
</dbReference>
<feature type="transmembrane region" description="Helical" evidence="5">
    <location>
        <begin position="77"/>
        <end position="97"/>
    </location>
</feature>
<evidence type="ECO:0000256" key="1">
    <source>
        <dbReference type="ARBA" id="ARBA00004141"/>
    </source>
</evidence>
<proteinExistence type="predicted"/>
<dbReference type="OrthoDB" id="6650147at2"/>
<protein>
    <recommendedName>
        <fullName evidence="6">ABC transmembrane type-1 domain-containing protein</fullName>
    </recommendedName>
</protein>
<comment type="subcellular location">
    <subcellularLocation>
        <location evidence="1">Membrane</location>
        <topology evidence="1">Multi-pass membrane protein</topology>
    </subcellularLocation>
</comment>
<feature type="transmembrane region" description="Helical" evidence="5">
    <location>
        <begin position="293"/>
        <end position="317"/>
    </location>
</feature>
<feature type="transmembrane region" description="Helical" evidence="5">
    <location>
        <begin position="141"/>
        <end position="158"/>
    </location>
</feature>
<evidence type="ECO:0000259" key="6">
    <source>
        <dbReference type="PROSITE" id="PS50928"/>
    </source>
</evidence>
<dbReference type="PATRIC" id="fig|480.237.peg.293"/>